<evidence type="ECO:0000313" key="2">
    <source>
        <dbReference type="Proteomes" id="UP000050525"/>
    </source>
</evidence>
<evidence type="ECO:0008006" key="3">
    <source>
        <dbReference type="Google" id="ProtNLM"/>
    </source>
</evidence>
<gene>
    <name evidence="1" type="ORF">Y1Q_0004218</name>
</gene>
<accession>A0A151M7K1</accession>
<dbReference type="PANTHER" id="PTHR45739">
    <property type="entry name" value="MATRIX PROTEIN, PUTATIVE-RELATED"/>
    <property type="match status" value="1"/>
</dbReference>
<comment type="caution">
    <text evidence="1">The sequence shown here is derived from an EMBL/GenBank/DDBJ whole genome shotgun (WGS) entry which is preliminary data.</text>
</comment>
<dbReference type="InterPro" id="IPR051561">
    <property type="entry name" value="FRAS1_ECM"/>
</dbReference>
<dbReference type="PANTHER" id="PTHR45739:SF4">
    <property type="entry name" value="FRAS1-RELATED EXTRACELLULAR MATRIX PROTEIN 2"/>
    <property type="match status" value="1"/>
</dbReference>
<dbReference type="AlphaFoldDB" id="A0A151M7K1"/>
<dbReference type="Proteomes" id="UP000050525">
    <property type="component" value="Unassembled WGS sequence"/>
</dbReference>
<name>A0A151M7K1_ALLMI</name>
<organism evidence="1 2">
    <name type="scientific">Alligator mississippiensis</name>
    <name type="common">American alligator</name>
    <dbReference type="NCBI Taxonomy" id="8496"/>
    <lineage>
        <taxon>Eukaryota</taxon>
        <taxon>Metazoa</taxon>
        <taxon>Chordata</taxon>
        <taxon>Craniata</taxon>
        <taxon>Vertebrata</taxon>
        <taxon>Euteleostomi</taxon>
        <taxon>Archelosauria</taxon>
        <taxon>Archosauria</taxon>
        <taxon>Crocodylia</taxon>
        <taxon>Alligatoridae</taxon>
        <taxon>Alligatorinae</taxon>
        <taxon>Alligator</taxon>
    </lineage>
</organism>
<keyword evidence="2" id="KW-1185">Reference proteome</keyword>
<dbReference type="GO" id="GO:0009653">
    <property type="term" value="P:anatomical structure morphogenesis"/>
    <property type="evidence" value="ECO:0007669"/>
    <property type="project" value="TreeGrafter"/>
</dbReference>
<sequence length="91" mass="10387">MYEKVVSEWQQQDILDGRLFYRHTGPHSTTSVTDQIFFHLQDDNDPPNESGEQVLTVKVQPVDSLPPELYPGTSLQLTRVEIHPAHTPNGY</sequence>
<dbReference type="STRING" id="8496.A0A151M7K1"/>
<proteinExistence type="predicted"/>
<protein>
    <recommendedName>
        <fullName evidence="3">Cadherin domain-containing protein</fullName>
    </recommendedName>
</protein>
<dbReference type="EMBL" id="AKHW03006387">
    <property type="protein sequence ID" value="KYO20484.1"/>
    <property type="molecule type" value="Genomic_DNA"/>
</dbReference>
<evidence type="ECO:0000313" key="1">
    <source>
        <dbReference type="EMBL" id="KYO20484.1"/>
    </source>
</evidence>
<reference evidence="1 2" key="1">
    <citation type="journal article" date="2012" name="Genome Biol.">
        <title>Sequencing three crocodilian genomes to illuminate the evolution of archosaurs and amniotes.</title>
        <authorList>
            <person name="St John J.A."/>
            <person name="Braun E.L."/>
            <person name="Isberg S.R."/>
            <person name="Miles L.G."/>
            <person name="Chong A.Y."/>
            <person name="Gongora J."/>
            <person name="Dalzell P."/>
            <person name="Moran C."/>
            <person name="Bed'hom B."/>
            <person name="Abzhanov A."/>
            <person name="Burgess S.C."/>
            <person name="Cooksey A.M."/>
            <person name="Castoe T.A."/>
            <person name="Crawford N.G."/>
            <person name="Densmore L.D."/>
            <person name="Drew J.C."/>
            <person name="Edwards S.V."/>
            <person name="Faircloth B.C."/>
            <person name="Fujita M.K."/>
            <person name="Greenwold M.J."/>
            <person name="Hoffmann F.G."/>
            <person name="Howard J.M."/>
            <person name="Iguchi T."/>
            <person name="Janes D.E."/>
            <person name="Khan S.Y."/>
            <person name="Kohno S."/>
            <person name="de Koning A.J."/>
            <person name="Lance S.L."/>
            <person name="McCarthy F.M."/>
            <person name="McCormack J.E."/>
            <person name="Merchant M.E."/>
            <person name="Peterson D.G."/>
            <person name="Pollock D.D."/>
            <person name="Pourmand N."/>
            <person name="Raney B.J."/>
            <person name="Roessler K.A."/>
            <person name="Sanford J.R."/>
            <person name="Sawyer R.H."/>
            <person name="Schmidt C.J."/>
            <person name="Triplett E.W."/>
            <person name="Tuberville T.D."/>
            <person name="Venegas-Anaya M."/>
            <person name="Howard J.T."/>
            <person name="Jarvis E.D."/>
            <person name="Guillette L.J.Jr."/>
            <person name="Glenn T.C."/>
            <person name="Green R.E."/>
            <person name="Ray D.A."/>
        </authorList>
    </citation>
    <scope>NUCLEOTIDE SEQUENCE [LARGE SCALE GENOMIC DNA]</scope>
    <source>
        <strain evidence="1">KSC_2009_1</strain>
    </source>
</reference>